<dbReference type="GO" id="GO:0035312">
    <property type="term" value="F:5'-3' DNA exonuclease activity"/>
    <property type="evidence" value="ECO:0007669"/>
    <property type="project" value="TreeGrafter"/>
</dbReference>
<sequence length="301" mass="31809">MTTSIDQFCDLHMHSTASDGTDAPEALPRLCKAAGLSGFALTDHDTTAGVAACAAAAKKLKITFVPGIELSANPDLDETGQPVGSLHLLGHHIDPDHEHLAEISKRLGRARAERNPMIIEKLNGLGVSITYDEVIELAEAGASQEGAAASAPAIVGRPHIGQVLVNKGYVKSIHEAFARYIGSNGAAYARRDLLSAAEAIEAIHAAGGLVTLAHPVHLEAADAEELEHTVARLVDLGLDGIETRHSDHTPGDVKRFERLAERFRLLTTGGSDYHGSRKSIALGSQKVPMAVCDRLTQAVRG</sequence>
<evidence type="ECO:0000313" key="2">
    <source>
        <dbReference type="EMBL" id="MBB6429967.1"/>
    </source>
</evidence>
<protein>
    <recommendedName>
        <fullName evidence="1">Polymerase/histidinol phosphatase N-terminal domain-containing protein</fullName>
    </recommendedName>
</protein>
<name>A0A7X0H6I7_9BACT</name>
<proteinExistence type="predicted"/>
<dbReference type="AlphaFoldDB" id="A0A7X0H6I7"/>
<feature type="domain" description="Polymerase/histidinol phosphatase N-terminal" evidence="1">
    <location>
        <begin position="9"/>
        <end position="74"/>
    </location>
</feature>
<dbReference type="EMBL" id="JACHGY010000001">
    <property type="protein sequence ID" value="MBB6429967.1"/>
    <property type="molecule type" value="Genomic_DNA"/>
</dbReference>
<dbReference type="Gene3D" id="3.20.20.140">
    <property type="entry name" value="Metal-dependent hydrolases"/>
    <property type="match status" value="1"/>
</dbReference>
<evidence type="ECO:0000313" key="3">
    <source>
        <dbReference type="Proteomes" id="UP000541810"/>
    </source>
</evidence>
<dbReference type="InterPro" id="IPR004013">
    <property type="entry name" value="PHP_dom"/>
</dbReference>
<dbReference type="SUPFAM" id="SSF89550">
    <property type="entry name" value="PHP domain-like"/>
    <property type="match status" value="1"/>
</dbReference>
<dbReference type="Pfam" id="PF02811">
    <property type="entry name" value="PHP"/>
    <property type="match status" value="1"/>
</dbReference>
<evidence type="ECO:0000259" key="1">
    <source>
        <dbReference type="SMART" id="SM00481"/>
    </source>
</evidence>
<dbReference type="PANTHER" id="PTHR42924:SF3">
    <property type="entry name" value="POLYMERASE_HISTIDINOL PHOSPHATASE N-TERMINAL DOMAIN-CONTAINING PROTEIN"/>
    <property type="match status" value="1"/>
</dbReference>
<gene>
    <name evidence="2" type="ORF">HNQ40_001773</name>
</gene>
<dbReference type="SMART" id="SM00481">
    <property type="entry name" value="POLIIIAc"/>
    <property type="match status" value="1"/>
</dbReference>
<dbReference type="Gene3D" id="1.10.150.650">
    <property type="match status" value="1"/>
</dbReference>
<dbReference type="InterPro" id="IPR016195">
    <property type="entry name" value="Pol/histidinol_Pase-like"/>
</dbReference>
<dbReference type="CDD" id="cd07438">
    <property type="entry name" value="PHP_HisPPase_AMP"/>
    <property type="match status" value="1"/>
</dbReference>
<reference evidence="2 3" key="1">
    <citation type="submission" date="2020-08" db="EMBL/GenBank/DDBJ databases">
        <title>Genomic Encyclopedia of Type Strains, Phase IV (KMG-IV): sequencing the most valuable type-strain genomes for metagenomic binning, comparative biology and taxonomic classification.</title>
        <authorList>
            <person name="Goeker M."/>
        </authorList>
    </citation>
    <scope>NUCLEOTIDE SEQUENCE [LARGE SCALE GENOMIC DNA]</scope>
    <source>
        <strain evidence="2 3">DSM 103725</strain>
    </source>
</reference>
<dbReference type="RefSeq" id="WP_184677516.1">
    <property type="nucleotide sequence ID" value="NZ_JACHGY010000001.1"/>
</dbReference>
<accession>A0A7X0H6I7</accession>
<organism evidence="2 3">
    <name type="scientific">Algisphaera agarilytica</name>
    <dbReference type="NCBI Taxonomy" id="1385975"/>
    <lineage>
        <taxon>Bacteria</taxon>
        <taxon>Pseudomonadati</taxon>
        <taxon>Planctomycetota</taxon>
        <taxon>Phycisphaerae</taxon>
        <taxon>Phycisphaerales</taxon>
        <taxon>Phycisphaeraceae</taxon>
        <taxon>Algisphaera</taxon>
    </lineage>
</organism>
<dbReference type="Proteomes" id="UP000541810">
    <property type="component" value="Unassembled WGS sequence"/>
</dbReference>
<dbReference type="GO" id="GO:0004534">
    <property type="term" value="F:5'-3' RNA exonuclease activity"/>
    <property type="evidence" value="ECO:0007669"/>
    <property type="project" value="TreeGrafter"/>
</dbReference>
<dbReference type="InterPro" id="IPR003141">
    <property type="entry name" value="Pol/His_phosphatase_N"/>
</dbReference>
<dbReference type="PANTHER" id="PTHR42924">
    <property type="entry name" value="EXONUCLEASE"/>
    <property type="match status" value="1"/>
</dbReference>
<dbReference type="InterPro" id="IPR052018">
    <property type="entry name" value="PHP_domain"/>
</dbReference>
<comment type="caution">
    <text evidence="2">The sequence shown here is derived from an EMBL/GenBank/DDBJ whole genome shotgun (WGS) entry which is preliminary data.</text>
</comment>
<keyword evidence="3" id="KW-1185">Reference proteome</keyword>